<dbReference type="Gene3D" id="1.10.287.680">
    <property type="entry name" value="Helix hairpin bin"/>
    <property type="match status" value="1"/>
</dbReference>
<dbReference type="NCBIfam" id="NF003936">
    <property type="entry name" value="PRK05445.1"/>
    <property type="match status" value="1"/>
</dbReference>
<proteinExistence type="predicted"/>
<evidence type="ECO:0000313" key="2">
    <source>
        <dbReference type="Proteomes" id="UP000233256"/>
    </source>
</evidence>
<dbReference type="Pfam" id="PF03887">
    <property type="entry name" value="YfbU"/>
    <property type="match status" value="1"/>
</dbReference>
<dbReference type="InterPro" id="IPR005587">
    <property type="entry name" value="UPF0304_YfbU"/>
</dbReference>
<organism evidence="1 2">
    <name type="scientific">Candidatus Wallbacteria bacterium HGW-Wallbacteria-1</name>
    <dbReference type="NCBI Taxonomy" id="2013854"/>
    <lineage>
        <taxon>Bacteria</taxon>
        <taxon>Candidatus Walliibacteriota</taxon>
    </lineage>
</organism>
<dbReference type="AlphaFoldDB" id="A0A2N1PJE5"/>
<evidence type="ECO:0008006" key="3">
    <source>
        <dbReference type="Google" id="ProtNLM"/>
    </source>
</evidence>
<dbReference type="InterPro" id="IPR023145">
    <property type="entry name" value="YfbU_helix-hairpin_sf"/>
</dbReference>
<dbReference type="Proteomes" id="UP000233256">
    <property type="component" value="Unassembled WGS sequence"/>
</dbReference>
<accession>A0A2N1PJE5</accession>
<comment type="caution">
    <text evidence="1">The sequence shown here is derived from an EMBL/GenBank/DDBJ whole genome shotgun (WGS) entry which is preliminary data.</text>
</comment>
<protein>
    <recommendedName>
        <fullName evidence="3">YfbU family protein</fullName>
    </recommendedName>
</protein>
<evidence type="ECO:0000313" key="1">
    <source>
        <dbReference type="EMBL" id="PKK88450.1"/>
    </source>
</evidence>
<dbReference type="SUPFAM" id="SSF116960">
    <property type="entry name" value="YfbU-like"/>
    <property type="match status" value="1"/>
</dbReference>
<dbReference type="InterPro" id="IPR023146">
    <property type="entry name" value="YfbU_alpha-helical_sf"/>
</dbReference>
<dbReference type="EMBL" id="PGXC01000046">
    <property type="protein sequence ID" value="PKK88450.1"/>
    <property type="molecule type" value="Genomic_DNA"/>
</dbReference>
<sequence length="176" mass="20954">MTELSKKDRLLLINQYKILRVLEPESADHYDELISILENGFKIFYSMLEESISEDISEDECRLVLDILSIYRFIEDYKYCHPEDNEIIKHGNSIFRGFDGNHETNMLVFARFLIDMQGKFSEQIKNKNQISNFNSPECKVKEYENVIKIWKSEFEGKPLCKREEILRILEAFTNEH</sequence>
<reference evidence="1 2" key="1">
    <citation type="journal article" date="2017" name="ISME J.">
        <title>Potential for microbial H2 and metal transformations associated with novel bacteria and archaea in deep terrestrial subsurface sediments.</title>
        <authorList>
            <person name="Hernsdorf A.W."/>
            <person name="Amano Y."/>
            <person name="Miyakawa K."/>
            <person name="Ise K."/>
            <person name="Suzuki Y."/>
            <person name="Anantharaman K."/>
            <person name="Probst A."/>
            <person name="Burstein D."/>
            <person name="Thomas B.C."/>
            <person name="Banfield J.F."/>
        </authorList>
    </citation>
    <scope>NUCLEOTIDE SEQUENCE [LARGE SCALE GENOMIC DNA]</scope>
    <source>
        <strain evidence="1">HGW-Wallbacteria-1</strain>
    </source>
</reference>
<dbReference type="Gene3D" id="1.10.3190.10">
    <property type="entry name" value="yfbu gene product, domain 2"/>
    <property type="match status" value="1"/>
</dbReference>
<gene>
    <name evidence="1" type="ORF">CVV64_18805</name>
</gene>
<name>A0A2N1PJE5_9BACT</name>